<dbReference type="PROSITE" id="PS50294">
    <property type="entry name" value="WD_REPEATS_REGION"/>
    <property type="match status" value="2"/>
</dbReference>
<evidence type="ECO:0000313" key="9">
    <source>
        <dbReference type="EMBL" id="PAA56623.1"/>
    </source>
</evidence>
<accession>A0A267E4X3</accession>
<dbReference type="InterPro" id="IPR019775">
    <property type="entry name" value="WD40_repeat_CS"/>
</dbReference>
<dbReference type="Pfam" id="PF16699">
    <property type="entry name" value="CSTF1_dimer"/>
    <property type="match status" value="1"/>
</dbReference>
<dbReference type="Gene3D" id="1.20.960.50">
    <property type="entry name" value="Cleavage stimulation factor subunit 1, dimerisation domain"/>
    <property type="match status" value="1"/>
</dbReference>
<dbReference type="InterPro" id="IPR036322">
    <property type="entry name" value="WD40_repeat_dom_sf"/>
</dbReference>
<dbReference type="SMART" id="SM00320">
    <property type="entry name" value="WD40"/>
    <property type="match status" value="6"/>
</dbReference>
<dbReference type="GO" id="GO:0005848">
    <property type="term" value="C:mRNA cleavage stimulating factor complex"/>
    <property type="evidence" value="ECO:0007669"/>
    <property type="project" value="InterPro"/>
</dbReference>
<comment type="subcellular location">
    <subcellularLocation>
        <location evidence="1">Nucleus</location>
    </subcellularLocation>
</comment>
<evidence type="ECO:0000256" key="4">
    <source>
        <dbReference type="ARBA" id="ARBA00022737"/>
    </source>
</evidence>
<dbReference type="PROSITE" id="PS00678">
    <property type="entry name" value="WD_REPEATS_1"/>
    <property type="match status" value="1"/>
</dbReference>
<dbReference type="GO" id="GO:0031124">
    <property type="term" value="P:mRNA 3'-end processing"/>
    <property type="evidence" value="ECO:0007669"/>
    <property type="project" value="InterPro"/>
</dbReference>
<dbReference type="InterPro" id="IPR038184">
    <property type="entry name" value="CSTF1_dimer_sf"/>
</dbReference>
<dbReference type="InterPro" id="IPR001680">
    <property type="entry name" value="WD40_rpt"/>
</dbReference>
<dbReference type="GO" id="GO:0003723">
    <property type="term" value="F:RNA binding"/>
    <property type="evidence" value="ECO:0007669"/>
    <property type="project" value="TreeGrafter"/>
</dbReference>
<dbReference type="InterPro" id="IPR032028">
    <property type="entry name" value="CSTF1_dimer"/>
</dbReference>
<dbReference type="OrthoDB" id="14421at2759"/>
<organism evidence="9 10">
    <name type="scientific">Macrostomum lignano</name>
    <dbReference type="NCBI Taxonomy" id="282301"/>
    <lineage>
        <taxon>Eukaryota</taxon>
        <taxon>Metazoa</taxon>
        <taxon>Spiralia</taxon>
        <taxon>Lophotrochozoa</taxon>
        <taxon>Platyhelminthes</taxon>
        <taxon>Rhabditophora</taxon>
        <taxon>Macrostomorpha</taxon>
        <taxon>Macrostomida</taxon>
        <taxon>Macrostomidae</taxon>
        <taxon>Macrostomum</taxon>
    </lineage>
</organism>
<dbReference type="EMBL" id="NIVC01002599">
    <property type="protein sequence ID" value="PAA56623.1"/>
    <property type="molecule type" value="Genomic_DNA"/>
</dbReference>
<evidence type="ECO:0000259" key="8">
    <source>
        <dbReference type="Pfam" id="PF16699"/>
    </source>
</evidence>
<evidence type="ECO:0000256" key="5">
    <source>
        <dbReference type="ARBA" id="ARBA00023242"/>
    </source>
</evidence>
<evidence type="ECO:0000313" key="10">
    <source>
        <dbReference type="Proteomes" id="UP000215902"/>
    </source>
</evidence>
<evidence type="ECO:0000256" key="6">
    <source>
        <dbReference type="ARBA" id="ARBA00029851"/>
    </source>
</evidence>
<evidence type="ECO:0000256" key="2">
    <source>
        <dbReference type="ARBA" id="ARBA00022574"/>
    </source>
</evidence>
<dbReference type="FunFam" id="2.130.10.10:FF:000089">
    <property type="entry name" value="Cleavage stimulation factor subunit 1"/>
    <property type="match status" value="1"/>
</dbReference>
<feature type="repeat" description="WD" evidence="7">
    <location>
        <begin position="300"/>
        <end position="334"/>
    </location>
</feature>
<reference evidence="9 10" key="1">
    <citation type="submission" date="2017-06" db="EMBL/GenBank/DDBJ databases">
        <title>A platform for efficient transgenesis in Macrostomum lignano, a flatworm model organism for stem cell research.</title>
        <authorList>
            <person name="Berezikov E."/>
        </authorList>
    </citation>
    <scope>NUCLEOTIDE SEQUENCE [LARGE SCALE GENOMIC DNA]</scope>
    <source>
        <strain evidence="9">DV1</strain>
        <tissue evidence="9">Whole organism</tissue>
    </source>
</reference>
<name>A0A267E4X3_9PLAT</name>
<sequence>VMSYKEREHLNRLIISQLYYDGHQSIAVKLNSLVNDKSVPCGPSSRLLNLVRTGLSLEEEEKEKAMHDANAVEPGTGIDLEIESETVAKSPEAALYETCYVTSHKAPCRSAAFSPSGQLVCTGSTDASIKILDIERMLLKGMGGDDGSSESHPVIRTLYDHTEEVTCLEFHPDPRLTLLASASKDYYVKLFDYSNPSVKKAQRSLREASPVRTFCFHPSGNYMIVGCDQPTLRVYDVSTGQCFVSCNPNDQHTRALTMLRWAGSGQYYCSASKDGCLKLWDGVSGRCVANFERAHDGYEVCSAVFSRNGKYILSSGKDSQVKLWELSTGRPLITYTGAGASGRQSHRTNAVFNHTEDFVMFPDEATKSLCCWDSRSADRQRLLALSHNGVVRFMTHSTTMPAFISCSDDHRARFWYKKALTE</sequence>
<dbReference type="InterPro" id="IPR044633">
    <property type="entry name" value="CstF1-like"/>
</dbReference>
<dbReference type="SUPFAM" id="SSF50978">
    <property type="entry name" value="WD40 repeat-like"/>
    <property type="match status" value="1"/>
</dbReference>
<dbReference type="Proteomes" id="UP000215902">
    <property type="component" value="Unassembled WGS sequence"/>
</dbReference>
<keyword evidence="5" id="KW-0539">Nucleus</keyword>
<evidence type="ECO:0000256" key="7">
    <source>
        <dbReference type="PROSITE-ProRule" id="PRU00221"/>
    </source>
</evidence>
<dbReference type="PROSITE" id="PS50082">
    <property type="entry name" value="WD_REPEATS_2"/>
    <property type="match status" value="4"/>
</dbReference>
<feature type="non-terminal residue" evidence="9">
    <location>
        <position position="1"/>
    </location>
</feature>
<feature type="repeat" description="WD" evidence="7">
    <location>
        <begin position="101"/>
        <end position="135"/>
    </location>
</feature>
<dbReference type="PANTHER" id="PTHR44133">
    <property type="entry name" value="CLEAVAGE STIMULATION FACTOR SUBUNIT 1"/>
    <property type="match status" value="1"/>
</dbReference>
<dbReference type="InterPro" id="IPR015943">
    <property type="entry name" value="WD40/YVTN_repeat-like_dom_sf"/>
</dbReference>
<dbReference type="CDD" id="cd00200">
    <property type="entry name" value="WD40"/>
    <property type="match status" value="1"/>
</dbReference>
<protein>
    <recommendedName>
        <fullName evidence="6">Cleavage stimulation factor 50 kDa subunit</fullName>
    </recommendedName>
</protein>
<evidence type="ECO:0000256" key="1">
    <source>
        <dbReference type="ARBA" id="ARBA00004123"/>
    </source>
</evidence>
<feature type="domain" description="Cleavage stimulation factor subunit 1 dimerisation" evidence="8">
    <location>
        <begin position="4"/>
        <end position="59"/>
    </location>
</feature>
<dbReference type="PANTHER" id="PTHR44133:SF2">
    <property type="entry name" value="CLEAVAGE STIMULATION FACTOR SUBUNIT 1"/>
    <property type="match status" value="1"/>
</dbReference>
<keyword evidence="3" id="KW-0507">mRNA processing</keyword>
<evidence type="ECO:0000256" key="3">
    <source>
        <dbReference type="ARBA" id="ARBA00022664"/>
    </source>
</evidence>
<comment type="caution">
    <text evidence="9">The sequence shown here is derived from an EMBL/GenBank/DDBJ whole genome shotgun (WGS) entry which is preliminary data.</text>
</comment>
<feature type="repeat" description="WD" evidence="7">
    <location>
        <begin position="249"/>
        <end position="290"/>
    </location>
</feature>
<keyword evidence="2 7" id="KW-0853">WD repeat</keyword>
<dbReference type="Pfam" id="PF00400">
    <property type="entry name" value="WD40"/>
    <property type="match status" value="5"/>
</dbReference>
<proteinExistence type="predicted"/>
<dbReference type="AlphaFoldDB" id="A0A267E4X3"/>
<keyword evidence="4" id="KW-0677">Repeat</keyword>
<dbReference type="STRING" id="282301.A0A267E4X3"/>
<keyword evidence="10" id="KW-1185">Reference proteome</keyword>
<feature type="repeat" description="WD" evidence="7">
    <location>
        <begin position="158"/>
        <end position="201"/>
    </location>
</feature>
<dbReference type="Gene3D" id="2.130.10.10">
    <property type="entry name" value="YVTN repeat-like/Quinoprotein amine dehydrogenase"/>
    <property type="match status" value="2"/>
</dbReference>
<gene>
    <name evidence="9" type="ORF">BOX15_Mlig024472g9</name>
</gene>